<evidence type="ECO:0000313" key="1">
    <source>
        <dbReference type="EMBL" id="USP73795.1"/>
    </source>
</evidence>
<protein>
    <submittedName>
        <fullName evidence="1">Uncharacterized protein</fullName>
    </submittedName>
</protein>
<organism evidence="1 2">
    <name type="scientific">Curvularia clavata</name>
    <dbReference type="NCBI Taxonomy" id="95742"/>
    <lineage>
        <taxon>Eukaryota</taxon>
        <taxon>Fungi</taxon>
        <taxon>Dikarya</taxon>
        <taxon>Ascomycota</taxon>
        <taxon>Pezizomycotina</taxon>
        <taxon>Dothideomycetes</taxon>
        <taxon>Pleosporomycetidae</taxon>
        <taxon>Pleosporales</taxon>
        <taxon>Pleosporineae</taxon>
        <taxon>Pleosporaceae</taxon>
        <taxon>Curvularia</taxon>
    </lineage>
</organism>
<proteinExistence type="predicted"/>
<dbReference type="EMBL" id="CP089274">
    <property type="protein sequence ID" value="USP73795.1"/>
    <property type="molecule type" value="Genomic_DNA"/>
</dbReference>
<evidence type="ECO:0000313" key="2">
    <source>
        <dbReference type="Proteomes" id="UP001056012"/>
    </source>
</evidence>
<keyword evidence="2" id="KW-1185">Reference proteome</keyword>
<reference evidence="1" key="1">
    <citation type="submission" date="2021-12" db="EMBL/GenBank/DDBJ databases">
        <title>Curvularia clavata genome.</title>
        <authorList>
            <person name="Cao Y."/>
        </authorList>
    </citation>
    <scope>NUCLEOTIDE SEQUENCE</scope>
    <source>
        <strain evidence="1">Yc1106</strain>
    </source>
</reference>
<dbReference type="AlphaFoldDB" id="A0A9Q9DP43"/>
<dbReference type="VEuPathDB" id="FungiDB:yc1106_01069"/>
<sequence>MAERVAFLDMVINLPASAPKDHAHIIDQRFKGRSTARIQDAIVTVLFNVCPNELPTFLDPNVKDFRLVQTKRRKDRWSLWSAPSGQLVIWKRGRKVILGVEEDLSPVSLRKVVHNIVLHLEVNDDGAWNVPYASVNESSERTWKDIWETTPERESERSIFLPSGIIPKDEYGWSESFSASLTETILEQRMWSRGLFTTGLVIE</sequence>
<gene>
    <name evidence="1" type="ORF">yc1106_01069</name>
</gene>
<dbReference type="OrthoDB" id="3795731at2759"/>
<dbReference type="Proteomes" id="UP001056012">
    <property type="component" value="Chromosome 1"/>
</dbReference>
<name>A0A9Q9DP43_CURCL</name>
<accession>A0A9Q9DP43</accession>